<sequence length="458" mass="49588">MSIDLFLFGIIVPVMPFVMKDRLHLPEEEVQSATSNLLAAHAIATFFSAPLVGIAVDGPLSRKTPFLFGLFVLLSATTLLCFGRTFAVLMLARLLQGASAAIVWIVGLAMVTDITKPENLGKALGGVYSITTIGSLISPTIGGLAYTKFGYYAVYLLAGSLLLVDIVLRLLVIEKDSLSDFDTQSTESSGWSSSTSESSPLLINSPEGIAHRLNEDELMGEEIPAKPRHQPPPVELGILQRHFPLLLIINDPRLLAAIFVTFTHACLVGTFNATIPIHVQRTFQMSSLDAGLLFIAIEVPYMIVGPLVGHWLDRSGPRTCTTMGAILLVPALFFLRYPHRESDSSRNTWQVSIYAFLLVLNGIGLSATSASAFVQANNVGREYHRNKPGMFGKKGPYGQLYALNNVMYSLGMTLGPLISGGLTSLIGYGNSMAVIAFQAALTALAAFLWMDSRNMVFQ</sequence>
<organism evidence="9 10">
    <name type="scientific">Cronartium quercuum f. sp. fusiforme G11</name>
    <dbReference type="NCBI Taxonomy" id="708437"/>
    <lineage>
        <taxon>Eukaryota</taxon>
        <taxon>Fungi</taxon>
        <taxon>Dikarya</taxon>
        <taxon>Basidiomycota</taxon>
        <taxon>Pucciniomycotina</taxon>
        <taxon>Pucciniomycetes</taxon>
        <taxon>Pucciniales</taxon>
        <taxon>Coleosporiaceae</taxon>
        <taxon>Cronartium</taxon>
    </lineage>
</organism>
<feature type="domain" description="Major facilitator superfamily (MFS) profile" evidence="8">
    <location>
        <begin position="1"/>
        <end position="454"/>
    </location>
</feature>
<dbReference type="SUPFAM" id="SSF103473">
    <property type="entry name" value="MFS general substrate transporter"/>
    <property type="match status" value="1"/>
</dbReference>
<keyword evidence="3 7" id="KW-0812">Transmembrane</keyword>
<dbReference type="Proteomes" id="UP000886653">
    <property type="component" value="Unassembled WGS sequence"/>
</dbReference>
<protein>
    <recommendedName>
        <fullName evidence="8">Major facilitator superfamily (MFS) profile domain-containing protein</fullName>
    </recommendedName>
</protein>
<dbReference type="InterPro" id="IPR020846">
    <property type="entry name" value="MFS_dom"/>
</dbReference>
<evidence type="ECO:0000259" key="8">
    <source>
        <dbReference type="PROSITE" id="PS50850"/>
    </source>
</evidence>
<feature type="transmembrane region" description="Helical" evidence="7">
    <location>
        <begin position="66"/>
        <end position="87"/>
    </location>
</feature>
<dbReference type="InterPro" id="IPR011701">
    <property type="entry name" value="MFS"/>
</dbReference>
<dbReference type="Pfam" id="PF07690">
    <property type="entry name" value="MFS_1"/>
    <property type="match status" value="1"/>
</dbReference>
<dbReference type="PROSITE" id="PS50850">
    <property type="entry name" value="MFS"/>
    <property type="match status" value="1"/>
</dbReference>
<accession>A0A9P6TB38</accession>
<dbReference type="PANTHER" id="PTHR23506:SF23">
    <property type="entry name" value="GH10249P"/>
    <property type="match status" value="1"/>
</dbReference>
<dbReference type="PANTHER" id="PTHR23506">
    <property type="entry name" value="GH10249P"/>
    <property type="match status" value="1"/>
</dbReference>
<keyword evidence="5 7" id="KW-0472">Membrane</keyword>
<dbReference type="GO" id="GO:0016020">
    <property type="term" value="C:membrane"/>
    <property type="evidence" value="ECO:0007669"/>
    <property type="project" value="UniProtKB-SubCell"/>
</dbReference>
<reference evidence="9" key="1">
    <citation type="submission" date="2013-11" db="EMBL/GenBank/DDBJ databases">
        <title>Genome sequence of the fusiform rust pathogen reveals effectors for host alternation and coevolution with pine.</title>
        <authorList>
            <consortium name="DOE Joint Genome Institute"/>
            <person name="Smith K."/>
            <person name="Pendleton A."/>
            <person name="Kubisiak T."/>
            <person name="Anderson C."/>
            <person name="Salamov A."/>
            <person name="Aerts A."/>
            <person name="Riley R."/>
            <person name="Clum A."/>
            <person name="Lindquist E."/>
            <person name="Ence D."/>
            <person name="Campbell M."/>
            <person name="Kronenberg Z."/>
            <person name="Feau N."/>
            <person name="Dhillon B."/>
            <person name="Hamelin R."/>
            <person name="Burleigh J."/>
            <person name="Smith J."/>
            <person name="Yandell M."/>
            <person name="Nelson C."/>
            <person name="Grigoriev I."/>
            <person name="Davis J."/>
        </authorList>
    </citation>
    <scope>NUCLEOTIDE SEQUENCE</scope>
    <source>
        <strain evidence="9">G11</strain>
    </source>
</reference>
<keyword evidence="4 7" id="KW-1133">Transmembrane helix</keyword>
<evidence type="ECO:0000256" key="3">
    <source>
        <dbReference type="ARBA" id="ARBA00022692"/>
    </source>
</evidence>
<evidence type="ECO:0000256" key="6">
    <source>
        <dbReference type="SAM" id="MobiDB-lite"/>
    </source>
</evidence>
<dbReference type="Gene3D" id="1.20.1250.20">
    <property type="entry name" value="MFS general substrate transporter like domains"/>
    <property type="match status" value="1"/>
</dbReference>
<gene>
    <name evidence="9" type="ORF">CROQUDRAFT_724134</name>
</gene>
<evidence type="ECO:0000313" key="10">
    <source>
        <dbReference type="Proteomes" id="UP000886653"/>
    </source>
</evidence>
<dbReference type="InterPro" id="IPR036259">
    <property type="entry name" value="MFS_trans_sf"/>
</dbReference>
<keyword evidence="10" id="KW-1185">Reference proteome</keyword>
<dbReference type="EMBL" id="MU167300">
    <property type="protein sequence ID" value="KAG0144233.1"/>
    <property type="molecule type" value="Genomic_DNA"/>
</dbReference>
<evidence type="ECO:0000256" key="4">
    <source>
        <dbReference type="ARBA" id="ARBA00022989"/>
    </source>
</evidence>
<dbReference type="CDD" id="cd17325">
    <property type="entry name" value="MFS_MdtG_SLC18_like"/>
    <property type="match status" value="1"/>
</dbReference>
<feature type="transmembrane region" description="Helical" evidence="7">
    <location>
        <begin position="351"/>
        <end position="376"/>
    </location>
</feature>
<keyword evidence="2" id="KW-0813">Transport</keyword>
<evidence type="ECO:0000256" key="5">
    <source>
        <dbReference type="ARBA" id="ARBA00023136"/>
    </source>
</evidence>
<feature type="transmembrane region" description="Helical" evidence="7">
    <location>
        <begin position="319"/>
        <end position="339"/>
    </location>
</feature>
<feature type="transmembrane region" description="Helical" evidence="7">
    <location>
        <begin position="93"/>
        <end position="111"/>
    </location>
</feature>
<comment type="subcellular location">
    <subcellularLocation>
        <location evidence="1">Membrane</location>
        <topology evidence="1">Multi-pass membrane protein</topology>
    </subcellularLocation>
</comment>
<feature type="transmembrane region" description="Helical" evidence="7">
    <location>
        <begin position="123"/>
        <end position="146"/>
    </location>
</feature>
<name>A0A9P6TB38_9BASI</name>
<feature type="transmembrane region" description="Helical" evidence="7">
    <location>
        <begin position="254"/>
        <end position="279"/>
    </location>
</feature>
<evidence type="ECO:0000256" key="1">
    <source>
        <dbReference type="ARBA" id="ARBA00004141"/>
    </source>
</evidence>
<feature type="transmembrane region" description="Helical" evidence="7">
    <location>
        <begin position="425"/>
        <end position="449"/>
    </location>
</feature>
<feature type="transmembrane region" description="Helical" evidence="7">
    <location>
        <begin position="152"/>
        <end position="172"/>
    </location>
</feature>
<dbReference type="AlphaFoldDB" id="A0A9P6TB38"/>
<dbReference type="OrthoDB" id="440553at2759"/>
<dbReference type="GO" id="GO:0022857">
    <property type="term" value="F:transmembrane transporter activity"/>
    <property type="evidence" value="ECO:0007669"/>
    <property type="project" value="InterPro"/>
</dbReference>
<feature type="compositionally biased region" description="Low complexity" evidence="6">
    <location>
        <begin position="185"/>
        <end position="199"/>
    </location>
</feature>
<feature type="region of interest" description="Disordered" evidence="6">
    <location>
        <begin position="181"/>
        <end position="203"/>
    </location>
</feature>
<dbReference type="InterPro" id="IPR050930">
    <property type="entry name" value="MFS_Vesicular_Transporter"/>
</dbReference>
<feature type="transmembrane region" description="Helical" evidence="7">
    <location>
        <begin position="36"/>
        <end position="54"/>
    </location>
</feature>
<feature type="transmembrane region" description="Helical" evidence="7">
    <location>
        <begin position="291"/>
        <end position="312"/>
    </location>
</feature>
<evidence type="ECO:0000256" key="2">
    <source>
        <dbReference type="ARBA" id="ARBA00022448"/>
    </source>
</evidence>
<comment type="caution">
    <text evidence="9">The sequence shown here is derived from an EMBL/GenBank/DDBJ whole genome shotgun (WGS) entry which is preliminary data.</text>
</comment>
<evidence type="ECO:0000256" key="7">
    <source>
        <dbReference type="SAM" id="Phobius"/>
    </source>
</evidence>
<evidence type="ECO:0000313" key="9">
    <source>
        <dbReference type="EMBL" id="KAG0144233.1"/>
    </source>
</evidence>
<feature type="transmembrane region" description="Helical" evidence="7">
    <location>
        <begin position="397"/>
        <end position="419"/>
    </location>
</feature>
<proteinExistence type="predicted"/>